<sequence>MTHHGTYAPPAPQWTAPDDTTRYLCAAAHLDPGYANAALKEYLVEPTRAVPPSPGVDAAKVLGEAVQARVRSKLFDGLAFLAMLVFVVVSWGTVLLIGWIVLALVVAAVDFVRRAAQDGPKISPRVVVGLLALALVPFVLETELVTALLDGSPASRSTTRTADDDTVQILVGLLMALAGLGVLVFQRWSTWHLLVSKFSRGARDTGRAPAAELFGGFYDGQVQRYQRPAPGGDAAPLVVYRGYNPFVGSGAVRDPWSMAIPLERLREGKRDGAGPLSTASVYDGIRRAIEELREASELSPDNRFRELRVGGTVFVPAAELVDHFHTPQAVPYLPDPDAPPNGYLDREELDRVRLAPREWARYYLSAQVETWDRDLVLTFYLHVAVCDSTLYLEWTPCVLTPLRPEYRALDQMRAGSFTPVKQALLDWLKLPATMPARVWNLCSWIPRPKREAGVLDPERYGASKSLRELAAGSLSGYFQLLDVERYDKILDSRILPTISRMLRAAGYSAATFEQQASVVVNNGVNIHGPNHAPIVQSGRNDGSIWARGGEKPGESKNGGNR</sequence>
<evidence type="ECO:0000313" key="3">
    <source>
        <dbReference type="EMBL" id="MBP2184149.1"/>
    </source>
</evidence>
<evidence type="ECO:0000256" key="2">
    <source>
        <dbReference type="SAM" id="Phobius"/>
    </source>
</evidence>
<feature type="transmembrane region" description="Helical" evidence="2">
    <location>
        <begin position="126"/>
        <end position="149"/>
    </location>
</feature>
<reference evidence="3 4" key="1">
    <citation type="submission" date="2021-03" db="EMBL/GenBank/DDBJ databases">
        <title>Sequencing the genomes of 1000 actinobacteria strains.</title>
        <authorList>
            <person name="Klenk H.-P."/>
        </authorList>
    </citation>
    <scope>NUCLEOTIDE SEQUENCE [LARGE SCALE GENOMIC DNA]</scope>
    <source>
        <strain evidence="3 4">DSM 45510</strain>
    </source>
</reference>
<accession>A0ABS4PZ71</accession>
<keyword evidence="4" id="KW-1185">Reference proteome</keyword>
<protein>
    <submittedName>
        <fullName evidence="3">Uncharacterized protein</fullName>
    </submittedName>
</protein>
<feature type="transmembrane region" description="Helical" evidence="2">
    <location>
        <begin position="78"/>
        <end position="105"/>
    </location>
</feature>
<gene>
    <name evidence="3" type="ORF">JOM49_005675</name>
</gene>
<proteinExistence type="predicted"/>
<feature type="transmembrane region" description="Helical" evidence="2">
    <location>
        <begin position="169"/>
        <end position="188"/>
    </location>
</feature>
<organism evidence="3 4">
    <name type="scientific">Amycolatopsis magusensis</name>
    <dbReference type="NCBI Taxonomy" id="882444"/>
    <lineage>
        <taxon>Bacteria</taxon>
        <taxon>Bacillati</taxon>
        <taxon>Actinomycetota</taxon>
        <taxon>Actinomycetes</taxon>
        <taxon>Pseudonocardiales</taxon>
        <taxon>Pseudonocardiaceae</taxon>
        <taxon>Amycolatopsis</taxon>
    </lineage>
</organism>
<dbReference type="RefSeq" id="WP_209667205.1">
    <property type="nucleotide sequence ID" value="NZ_JAGGMS010000001.1"/>
</dbReference>
<keyword evidence="2" id="KW-0472">Membrane</keyword>
<feature type="region of interest" description="Disordered" evidence="1">
    <location>
        <begin position="530"/>
        <end position="561"/>
    </location>
</feature>
<keyword evidence="2" id="KW-1133">Transmembrane helix</keyword>
<keyword evidence="2" id="KW-0812">Transmembrane</keyword>
<name>A0ABS4PZ71_9PSEU</name>
<dbReference type="Proteomes" id="UP000741013">
    <property type="component" value="Unassembled WGS sequence"/>
</dbReference>
<evidence type="ECO:0000313" key="4">
    <source>
        <dbReference type="Proteomes" id="UP000741013"/>
    </source>
</evidence>
<dbReference type="EMBL" id="JAGGMS010000001">
    <property type="protein sequence ID" value="MBP2184149.1"/>
    <property type="molecule type" value="Genomic_DNA"/>
</dbReference>
<evidence type="ECO:0000256" key="1">
    <source>
        <dbReference type="SAM" id="MobiDB-lite"/>
    </source>
</evidence>
<comment type="caution">
    <text evidence="3">The sequence shown here is derived from an EMBL/GenBank/DDBJ whole genome shotgun (WGS) entry which is preliminary data.</text>
</comment>